<evidence type="ECO:0000259" key="4">
    <source>
        <dbReference type="PROSITE" id="PS50949"/>
    </source>
</evidence>
<evidence type="ECO:0000313" key="5">
    <source>
        <dbReference type="EMBL" id="GAB78588.1"/>
    </source>
</evidence>
<keyword evidence="3" id="KW-0804">Transcription</keyword>
<dbReference type="PANTHER" id="PTHR43537">
    <property type="entry name" value="TRANSCRIPTIONAL REGULATOR, GNTR FAMILY"/>
    <property type="match status" value="1"/>
</dbReference>
<dbReference type="Gene3D" id="1.10.10.10">
    <property type="entry name" value="Winged helix-like DNA-binding domain superfamily/Winged helix DNA-binding domain"/>
    <property type="match status" value="1"/>
</dbReference>
<dbReference type="PROSITE" id="PS50949">
    <property type="entry name" value="HTH_GNTR"/>
    <property type="match status" value="1"/>
</dbReference>
<dbReference type="OrthoDB" id="4164516at2"/>
<reference evidence="5 6" key="1">
    <citation type="submission" date="2012-08" db="EMBL/GenBank/DDBJ databases">
        <title>Whole genome shotgun sequence of Austwickia chelonae NBRC 105200.</title>
        <authorList>
            <person name="Yoshida I."/>
            <person name="Hosoyama A."/>
            <person name="Tsuchikane K."/>
            <person name="Katsumata H."/>
            <person name="Ando Y."/>
            <person name="Ohji S."/>
            <person name="Hamada M."/>
            <person name="Tamura T."/>
            <person name="Yamazoe A."/>
            <person name="Yamazaki S."/>
            <person name="Fujita N."/>
        </authorList>
    </citation>
    <scope>NUCLEOTIDE SEQUENCE [LARGE SCALE GENOMIC DNA]</scope>
    <source>
        <strain evidence="5 6">NBRC 105200</strain>
    </source>
</reference>
<dbReference type="AlphaFoldDB" id="K6V8P6"/>
<comment type="caution">
    <text evidence="5">The sequence shown here is derived from an EMBL/GenBank/DDBJ whole genome shotgun (WGS) entry which is preliminary data.</text>
</comment>
<dbReference type="PANTHER" id="PTHR43537:SF44">
    <property type="entry name" value="GNTR FAMILY REGULATORY PROTEIN"/>
    <property type="match status" value="1"/>
</dbReference>
<evidence type="ECO:0000313" key="6">
    <source>
        <dbReference type="Proteomes" id="UP000008495"/>
    </source>
</evidence>
<gene>
    <name evidence="5" type="ORF">AUCHE_16_00030</name>
</gene>
<dbReference type="SMART" id="SM00895">
    <property type="entry name" value="FCD"/>
    <property type="match status" value="1"/>
</dbReference>
<name>K6V8P6_9MICO</name>
<dbReference type="STRING" id="100225.SAMN05421595_2238"/>
<dbReference type="eggNOG" id="COG2186">
    <property type="taxonomic scope" value="Bacteria"/>
</dbReference>
<dbReference type="RefSeq" id="WP_006503344.1">
    <property type="nucleotide sequence ID" value="NZ_BAGZ01000016.1"/>
</dbReference>
<feature type="domain" description="HTH gntR-type" evidence="4">
    <location>
        <begin position="11"/>
        <end position="78"/>
    </location>
</feature>
<dbReference type="InterPro" id="IPR008920">
    <property type="entry name" value="TF_FadR/GntR_C"/>
</dbReference>
<dbReference type="SUPFAM" id="SSF48008">
    <property type="entry name" value="GntR ligand-binding domain-like"/>
    <property type="match status" value="1"/>
</dbReference>
<dbReference type="InterPro" id="IPR000524">
    <property type="entry name" value="Tscrpt_reg_HTH_GntR"/>
</dbReference>
<accession>K6V8P6</accession>
<dbReference type="GO" id="GO:0003700">
    <property type="term" value="F:DNA-binding transcription factor activity"/>
    <property type="evidence" value="ECO:0007669"/>
    <property type="project" value="InterPro"/>
</dbReference>
<dbReference type="Gene3D" id="1.20.120.530">
    <property type="entry name" value="GntR ligand-binding domain-like"/>
    <property type="match status" value="1"/>
</dbReference>
<proteinExistence type="predicted"/>
<dbReference type="Pfam" id="PF07729">
    <property type="entry name" value="FCD"/>
    <property type="match status" value="1"/>
</dbReference>
<dbReference type="EMBL" id="BAGZ01000016">
    <property type="protein sequence ID" value="GAB78588.1"/>
    <property type="molecule type" value="Genomic_DNA"/>
</dbReference>
<dbReference type="InterPro" id="IPR036388">
    <property type="entry name" value="WH-like_DNA-bd_sf"/>
</dbReference>
<dbReference type="InterPro" id="IPR036390">
    <property type="entry name" value="WH_DNA-bd_sf"/>
</dbReference>
<protein>
    <submittedName>
        <fullName evidence="5">Putative GntR family transcriptional regulator</fullName>
    </submittedName>
</protein>
<keyword evidence="1" id="KW-0805">Transcription regulation</keyword>
<dbReference type="Proteomes" id="UP000008495">
    <property type="component" value="Unassembled WGS sequence"/>
</dbReference>
<evidence type="ECO:0000256" key="3">
    <source>
        <dbReference type="ARBA" id="ARBA00023163"/>
    </source>
</evidence>
<keyword evidence="6" id="KW-1185">Reference proteome</keyword>
<dbReference type="GO" id="GO:0003677">
    <property type="term" value="F:DNA binding"/>
    <property type="evidence" value="ECO:0007669"/>
    <property type="project" value="UniProtKB-KW"/>
</dbReference>
<dbReference type="InterPro" id="IPR011711">
    <property type="entry name" value="GntR_C"/>
</dbReference>
<evidence type="ECO:0000256" key="1">
    <source>
        <dbReference type="ARBA" id="ARBA00023015"/>
    </source>
</evidence>
<evidence type="ECO:0000256" key="2">
    <source>
        <dbReference type="ARBA" id="ARBA00023125"/>
    </source>
</evidence>
<organism evidence="5 6">
    <name type="scientific">Austwickia chelonae NBRC 105200</name>
    <dbReference type="NCBI Taxonomy" id="1184607"/>
    <lineage>
        <taxon>Bacteria</taxon>
        <taxon>Bacillati</taxon>
        <taxon>Actinomycetota</taxon>
        <taxon>Actinomycetes</taxon>
        <taxon>Micrococcales</taxon>
        <taxon>Dermatophilaceae</taxon>
        <taxon>Austwickia</taxon>
    </lineage>
</organism>
<keyword evidence="2" id="KW-0238">DNA-binding</keyword>
<sequence>MLPVTPPGAGVGLHEWVLGHLGAAVAAGEIPEGTILRIEELEARYEVSRTVAREAVKVLESMSLLESRRRVGIRVLPRARWNVYDPRLIRWRLDGPGRMDQLMSISQLRRGLEPLAARLAALHATEEQARALSSAAAGMAMTARIPDLLAYLEYDILFHETLLQASGNEMLVALAPVVREVLAGRTHHHLMPEHPENEAVRLHGRIATAVANGDADTAESAMRTVVDEAQTAMVQIAADEDAGSVDGRARCL</sequence>
<dbReference type="SMART" id="SM00345">
    <property type="entry name" value="HTH_GNTR"/>
    <property type="match status" value="1"/>
</dbReference>
<dbReference type="SUPFAM" id="SSF46785">
    <property type="entry name" value="Winged helix' DNA-binding domain"/>
    <property type="match status" value="1"/>
</dbReference>
<dbReference type="Pfam" id="PF00392">
    <property type="entry name" value="GntR"/>
    <property type="match status" value="1"/>
</dbReference>